<evidence type="ECO:0000256" key="1">
    <source>
        <dbReference type="SAM" id="MobiDB-lite"/>
    </source>
</evidence>
<sequence>MSVRKCPSANVRPQVSVRKCLSANVRPQMSVRKCPSANVCPQMSVRKCPSASVRPQMSVRKCPSANAPPALGPTPSGVRPARTTNDISSTPRVTCHGAAGKQSALNLQRCRFSAAADRIAVLYRARTDGMGIISICYLMCFTILKAIECKFNFDFFDPTSEHSLFHLEIARPQRHFGTRIFFHNAILRILRNQNNPEHNSRDLLVGYALSAFCTFSSHWRYAQCRRSCLSALPNAYRPPSAHVPHPCPVQLLPFSPHLLPLAFSTSF</sequence>
<proteinExistence type="predicted"/>
<name>A0ABD2LL78_9BILA</name>
<evidence type="ECO:0000313" key="3">
    <source>
        <dbReference type="Proteomes" id="UP001620626"/>
    </source>
</evidence>
<protein>
    <submittedName>
        <fullName evidence="2">Uncharacterized protein</fullName>
    </submittedName>
</protein>
<gene>
    <name evidence="2" type="ORF">niasHT_018068</name>
</gene>
<comment type="caution">
    <text evidence="2">The sequence shown here is derived from an EMBL/GenBank/DDBJ whole genome shotgun (WGS) entry which is preliminary data.</text>
</comment>
<accession>A0ABD2LL78</accession>
<dbReference type="Proteomes" id="UP001620626">
    <property type="component" value="Unassembled WGS sequence"/>
</dbReference>
<organism evidence="2 3">
    <name type="scientific">Heterodera trifolii</name>
    <dbReference type="NCBI Taxonomy" id="157864"/>
    <lineage>
        <taxon>Eukaryota</taxon>
        <taxon>Metazoa</taxon>
        <taxon>Ecdysozoa</taxon>
        <taxon>Nematoda</taxon>
        <taxon>Chromadorea</taxon>
        <taxon>Rhabditida</taxon>
        <taxon>Tylenchina</taxon>
        <taxon>Tylenchomorpha</taxon>
        <taxon>Tylenchoidea</taxon>
        <taxon>Heteroderidae</taxon>
        <taxon>Heteroderinae</taxon>
        <taxon>Heterodera</taxon>
    </lineage>
</organism>
<evidence type="ECO:0000313" key="2">
    <source>
        <dbReference type="EMBL" id="KAL3115662.1"/>
    </source>
</evidence>
<keyword evidence="3" id="KW-1185">Reference proteome</keyword>
<reference evidence="2 3" key="1">
    <citation type="submission" date="2024-10" db="EMBL/GenBank/DDBJ databases">
        <authorList>
            <person name="Kim D."/>
        </authorList>
    </citation>
    <scope>NUCLEOTIDE SEQUENCE [LARGE SCALE GENOMIC DNA]</scope>
    <source>
        <strain evidence="2">BH-2024</strain>
    </source>
</reference>
<dbReference type="EMBL" id="JBICBT010000369">
    <property type="protein sequence ID" value="KAL3115662.1"/>
    <property type="molecule type" value="Genomic_DNA"/>
</dbReference>
<feature type="region of interest" description="Disordered" evidence="1">
    <location>
        <begin position="64"/>
        <end position="90"/>
    </location>
</feature>
<dbReference type="AlphaFoldDB" id="A0ABD2LL78"/>